<keyword evidence="7 8" id="KW-0472">Membrane</keyword>
<feature type="transmembrane region" description="Helical" evidence="8">
    <location>
        <begin position="49"/>
        <end position="69"/>
    </location>
</feature>
<feature type="transmembrane region" description="Helical" evidence="8">
    <location>
        <begin position="254"/>
        <end position="277"/>
    </location>
</feature>
<dbReference type="Gene3D" id="1.20.1720.10">
    <property type="entry name" value="Multidrug resistance protein D"/>
    <property type="match status" value="1"/>
</dbReference>
<reference evidence="10 11" key="1">
    <citation type="submission" date="2023-07" db="EMBL/GenBank/DDBJ databases">
        <title>Sorghum-associated microbial communities from plants grown in Nebraska, USA.</title>
        <authorList>
            <person name="Schachtman D."/>
        </authorList>
    </citation>
    <scope>NUCLEOTIDE SEQUENCE [LARGE SCALE GENOMIC DNA]</scope>
    <source>
        <strain evidence="10 11">DS1730</strain>
    </source>
</reference>
<dbReference type="InterPro" id="IPR036259">
    <property type="entry name" value="MFS_trans_sf"/>
</dbReference>
<comment type="subcellular location">
    <subcellularLocation>
        <location evidence="8">Cell inner membrane</location>
        <topology evidence="8">Multi-pass membrane protein</topology>
    </subcellularLocation>
    <subcellularLocation>
        <location evidence="1">Cell membrane</location>
        <topology evidence="1">Multi-pass membrane protein</topology>
    </subcellularLocation>
</comment>
<dbReference type="RefSeq" id="WP_310014345.1">
    <property type="nucleotide sequence ID" value="NZ_JAVDQT010000005.1"/>
</dbReference>
<evidence type="ECO:0000313" key="10">
    <source>
        <dbReference type="EMBL" id="MDR6433497.1"/>
    </source>
</evidence>
<dbReference type="CDD" id="cd17320">
    <property type="entry name" value="MFS_MdfA_MDR_like"/>
    <property type="match status" value="1"/>
</dbReference>
<dbReference type="InterPro" id="IPR011701">
    <property type="entry name" value="MFS"/>
</dbReference>
<evidence type="ECO:0000256" key="2">
    <source>
        <dbReference type="ARBA" id="ARBA00006236"/>
    </source>
</evidence>
<evidence type="ECO:0000259" key="9">
    <source>
        <dbReference type="PROSITE" id="PS50850"/>
    </source>
</evidence>
<dbReference type="PROSITE" id="PS50850">
    <property type="entry name" value="MFS"/>
    <property type="match status" value="1"/>
</dbReference>
<comment type="similarity">
    <text evidence="2 8">Belongs to the major facilitator superfamily. Bcr/CmlA family.</text>
</comment>
<evidence type="ECO:0000256" key="8">
    <source>
        <dbReference type="RuleBase" id="RU365088"/>
    </source>
</evidence>
<evidence type="ECO:0000256" key="7">
    <source>
        <dbReference type="ARBA" id="ARBA00023136"/>
    </source>
</evidence>
<dbReference type="SUPFAM" id="SSF103473">
    <property type="entry name" value="MFS general substrate transporter"/>
    <property type="match status" value="1"/>
</dbReference>
<dbReference type="PRINTS" id="PR01035">
    <property type="entry name" value="TCRTETA"/>
</dbReference>
<keyword evidence="8" id="KW-0997">Cell inner membrane</keyword>
<organism evidence="10 11">
    <name type="scientific">Brucella pseudogrignonensis</name>
    <dbReference type="NCBI Taxonomy" id="419475"/>
    <lineage>
        <taxon>Bacteria</taxon>
        <taxon>Pseudomonadati</taxon>
        <taxon>Pseudomonadota</taxon>
        <taxon>Alphaproteobacteria</taxon>
        <taxon>Hyphomicrobiales</taxon>
        <taxon>Brucellaceae</taxon>
        <taxon>Brucella/Ochrobactrum group</taxon>
        <taxon>Brucella</taxon>
    </lineage>
</organism>
<feature type="transmembrane region" description="Helical" evidence="8">
    <location>
        <begin position="307"/>
        <end position="326"/>
    </location>
</feature>
<sequence>MKTVTDTGTASFGVAIALGFLTLLGPTSIDMYLPSLPVMANELGTNYTTMQFTLTVFLLAMGGGQLIFGPIIDALGRRGPLLTAILIFVFTSVWSAWASTHESLIIARFFQGLAASLAIVTAMSSVRDVAEGARATQIFALLMTVQGLGPVFAPAIGGLIGEAFGWRAIFLTLAALGILVLISSLIMLPESLPAEKRTKLEFGEIFRTYTEILSDPKFLVPATALTLTFVFLFVYIGGSAFAYQKHYGLSPSHFGLVFGGTGFAVLLGAMLSARLAIHMAVQKLALIGSLAILIGTSIALTSSMTPMGFYGIVIGMFVSLAGLGIAESTLMSIALAKRNKALGSSAAILGALPLMLGAAATPLAAYLVQQSSIWWLLCMVLIAVTCLFFCIMTVKLAGAPNR</sequence>
<feature type="transmembrane region" description="Helical" evidence="8">
    <location>
        <begin position="12"/>
        <end position="29"/>
    </location>
</feature>
<dbReference type="Proteomes" id="UP001184614">
    <property type="component" value="Unassembled WGS sequence"/>
</dbReference>
<evidence type="ECO:0000256" key="6">
    <source>
        <dbReference type="ARBA" id="ARBA00022989"/>
    </source>
</evidence>
<dbReference type="Pfam" id="PF07690">
    <property type="entry name" value="MFS_1"/>
    <property type="match status" value="1"/>
</dbReference>
<feature type="transmembrane region" description="Helical" evidence="8">
    <location>
        <begin position="284"/>
        <end position="301"/>
    </location>
</feature>
<dbReference type="EMBL" id="JAVDQT010000005">
    <property type="protein sequence ID" value="MDR6433497.1"/>
    <property type="molecule type" value="Genomic_DNA"/>
</dbReference>
<keyword evidence="6 8" id="KW-1133">Transmembrane helix</keyword>
<feature type="transmembrane region" description="Helical" evidence="8">
    <location>
        <begin position="105"/>
        <end position="126"/>
    </location>
</feature>
<comment type="caution">
    <text evidence="10">The sequence shown here is derived from an EMBL/GenBank/DDBJ whole genome shotgun (WGS) entry which is preliminary data.</text>
</comment>
<dbReference type="PANTHER" id="PTHR23502">
    <property type="entry name" value="MAJOR FACILITATOR SUPERFAMILY"/>
    <property type="match status" value="1"/>
</dbReference>
<keyword evidence="11" id="KW-1185">Reference proteome</keyword>
<evidence type="ECO:0000256" key="4">
    <source>
        <dbReference type="ARBA" id="ARBA00022475"/>
    </source>
</evidence>
<dbReference type="InterPro" id="IPR004812">
    <property type="entry name" value="Efflux_drug-R_Bcr/CmlA"/>
</dbReference>
<feature type="transmembrane region" description="Helical" evidence="8">
    <location>
        <begin position="138"/>
        <end position="160"/>
    </location>
</feature>
<protein>
    <recommendedName>
        <fullName evidence="8">Bcr/CflA family efflux transporter</fullName>
    </recommendedName>
</protein>
<keyword evidence="4" id="KW-1003">Cell membrane</keyword>
<gene>
    <name evidence="10" type="ORF">J2782_003243</name>
</gene>
<proteinExistence type="inferred from homology"/>
<dbReference type="PANTHER" id="PTHR23502:SF132">
    <property type="entry name" value="POLYAMINE TRANSPORTER 2-RELATED"/>
    <property type="match status" value="1"/>
</dbReference>
<accession>A0ABU1MCC9</accession>
<feature type="transmembrane region" description="Helical" evidence="8">
    <location>
        <begin position="373"/>
        <end position="394"/>
    </location>
</feature>
<feature type="domain" description="Major facilitator superfamily (MFS) profile" evidence="9">
    <location>
        <begin position="14"/>
        <end position="395"/>
    </location>
</feature>
<feature type="transmembrane region" description="Helical" evidence="8">
    <location>
        <begin position="218"/>
        <end position="242"/>
    </location>
</feature>
<keyword evidence="3 8" id="KW-0813">Transport</keyword>
<dbReference type="InterPro" id="IPR020846">
    <property type="entry name" value="MFS_dom"/>
</dbReference>
<dbReference type="NCBIfam" id="TIGR00710">
    <property type="entry name" value="efflux_Bcr_CflA"/>
    <property type="match status" value="1"/>
</dbReference>
<evidence type="ECO:0000256" key="5">
    <source>
        <dbReference type="ARBA" id="ARBA00022692"/>
    </source>
</evidence>
<evidence type="ECO:0000313" key="11">
    <source>
        <dbReference type="Proteomes" id="UP001184614"/>
    </source>
</evidence>
<evidence type="ECO:0000256" key="1">
    <source>
        <dbReference type="ARBA" id="ARBA00004651"/>
    </source>
</evidence>
<dbReference type="InterPro" id="IPR001958">
    <property type="entry name" value="Tet-R_TetA/multi-R_MdtG-like"/>
</dbReference>
<feature type="transmembrane region" description="Helical" evidence="8">
    <location>
        <begin position="81"/>
        <end position="99"/>
    </location>
</feature>
<name>A0ABU1MCC9_9HYPH</name>
<feature type="transmembrane region" description="Helical" evidence="8">
    <location>
        <begin position="166"/>
        <end position="188"/>
    </location>
</feature>
<keyword evidence="5 8" id="KW-0812">Transmembrane</keyword>
<evidence type="ECO:0000256" key="3">
    <source>
        <dbReference type="ARBA" id="ARBA00022448"/>
    </source>
</evidence>
<feature type="transmembrane region" description="Helical" evidence="8">
    <location>
        <begin position="346"/>
        <end position="367"/>
    </location>
</feature>